<dbReference type="VEuPathDB" id="PiroplasmaDB:BEWA_004100"/>
<proteinExistence type="predicted"/>
<keyword evidence="1" id="KW-1133">Transmembrane helix</keyword>
<dbReference type="KEGG" id="beq:BEWA_004100"/>
<dbReference type="Proteomes" id="UP000031512">
    <property type="component" value="Chromosome 3"/>
</dbReference>
<organism evidence="2 3">
    <name type="scientific">Theileria equi strain WA</name>
    <dbReference type="NCBI Taxonomy" id="1537102"/>
    <lineage>
        <taxon>Eukaryota</taxon>
        <taxon>Sar</taxon>
        <taxon>Alveolata</taxon>
        <taxon>Apicomplexa</taxon>
        <taxon>Aconoidasida</taxon>
        <taxon>Piroplasmida</taxon>
        <taxon>Theileriidae</taxon>
        <taxon>Theileria</taxon>
    </lineage>
</organism>
<accession>L0AZI4</accession>
<sequence>MHIIEWAKVFKELRNRGYLEPGVTQDENQFMEISNSILTGETGELVPYDEVDKDKKICTIDISNMNEGYYTAGCDDKVRPVDERNFQGFTYYIYYTDVDNVYRFVNGESAPIGLPLVKNVEKIFVYFYPSEFGVSSLMQISKKRKIWYIRNSQSNTWERVFDPRDKPYDNRDWTKIIRLLERTYIPANVLDVSLFEEYRHSRIHPAFSIEISRVFTSNYYSFTHKKKEGGLFKVTKVVYKGSALEGIPPSDDLKSLSLYFFGRIPLESALLLVEMISHNDKCTYFHRKNAAQTWSPVFPAPLTERLDTSRITNQLDELKEKRFNGIEKYFEHHTSATRSEVINECLKSLAIGIFAGIVLALILYEISAVIHSPRTSLIRGFARLVSRCIGRIFPSIVRSRKGYKKVSIE</sequence>
<dbReference type="EMBL" id="CP001670">
    <property type="protein sequence ID" value="AFZ81002.1"/>
    <property type="molecule type" value="Genomic_DNA"/>
</dbReference>
<evidence type="ECO:0000313" key="3">
    <source>
        <dbReference type="Proteomes" id="UP000031512"/>
    </source>
</evidence>
<keyword evidence="1" id="KW-0812">Transmembrane</keyword>
<feature type="transmembrane region" description="Helical" evidence="1">
    <location>
        <begin position="349"/>
        <end position="370"/>
    </location>
</feature>
<reference evidence="2 3" key="1">
    <citation type="journal article" date="2012" name="BMC Genomics">
        <title>Comparative genomic analysis and phylogenetic position of Theileria equi.</title>
        <authorList>
            <person name="Kappmeyer L.S."/>
            <person name="Thiagarajan M."/>
            <person name="Herndon D.R."/>
            <person name="Ramsay J.D."/>
            <person name="Caler E."/>
            <person name="Djikeng A."/>
            <person name="Gillespie J.J."/>
            <person name="Lau A.O."/>
            <person name="Roalson E.H."/>
            <person name="Silva J.C."/>
            <person name="Silva M.G."/>
            <person name="Suarez C.E."/>
            <person name="Ueti M.W."/>
            <person name="Nene V.M."/>
            <person name="Mealey R.H."/>
            <person name="Knowles D.P."/>
            <person name="Brayton K.A."/>
        </authorList>
    </citation>
    <scope>NUCLEOTIDE SEQUENCE [LARGE SCALE GENOMIC DNA]</scope>
    <source>
        <strain evidence="2 3">WA</strain>
    </source>
</reference>
<protein>
    <submittedName>
        <fullName evidence="2">Uncharacterized protein</fullName>
    </submittedName>
</protein>
<keyword evidence="1" id="KW-0472">Membrane</keyword>
<keyword evidence="3" id="KW-1185">Reference proteome</keyword>
<dbReference type="AlphaFoldDB" id="L0AZI4"/>
<gene>
    <name evidence="2" type="ORF">BEWA_004100</name>
</gene>
<dbReference type="GeneID" id="15804669"/>
<dbReference type="RefSeq" id="XP_004830668.1">
    <property type="nucleotide sequence ID" value="XM_004830611.1"/>
</dbReference>
<evidence type="ECO:0000313" key="2">
    <source>
        <dbReference type="EMBL" id="AFZ81002.1"/>
    </source>
</evidence>
<name>L0AZI4_THEEQ</name>
<evidence type="ECO:0000256" key="1">
    <source>
        <dbReference type="SAM" id="Phobius"/>
    </source>
</evidence>